<feature type="region of interest" description="Disordered" evidence="15">
    <location>
        <begin position="3284"/>
        <end position="3342"/>
    </location>
</feature>
<feature type="domain" description="BRCT" evidence="17">
    <location>
        <begin position="3553"/>
        <end position="3625"/>
    </location>
</feature>
<dbReference type="PANTHER" id="PTHR36983">
    <property type="entry name" value="DNAJ HOMOLOG SUBFAMILY C MEMBER 13"/>
    <property type="match status" value="1"/>
</dbReference>
<dbReference type="SUPFAM" id="SSF55277">
    <property type="entry name" value="GYF domain"/>
    <property type="match status" value="1"/>
</dbReference>
<dbReference type="Pfam" id="PF00533">
    <property type="entry name" value="BRCT"/>
    <property type="match status" value="4"/>
</dbReference>
<protein>
    <recommendedName>
        <fullName evidence="20">DnaJ homolog subfamily C member 13</fullName>
    </recommendedName>
</protein>
<evidence type="ECO:0000256" key="6">
    <source>
        <dbReference type="ARBA" id="ARBA00022490"/>
    </source>
</evidence>
<feature type="domain" description="BRCT" evidence="17">
    <location>
        <begin position="2470"/>
        <end position="2559"/>
    </location>
</feature>
<dbReference type="InterPro" id="IPR049542">
    <property type="entry name" value="TopBP1-like_BRCT0"/>
</dbReference>
<keyword evidence="10" id="KW-0238">DNA-binding</keyword>
<evidence type="ECO:0000256" key="12">
    <source>
        <dbReference type="ARBA" id="ARBA00023212"/>
    </source>
</evidence>
<feature type="compositionally biased region" description="Polar residues" evidence="15">
    <location>
        <begin position="3447"/>
        <end position="3456"/>
    </location>
</feature>
<dbReference type="Gene3D" id="3.30.1490.40">
    <property type="match status" value="1"/>
</dbReference>
<dbReference type="FunFam" id="3.40.50.10190:FF:000020">
    <property type="entry name" value="DNA topoisomerase II binding protein 1"/>
    <property type="match status" value="1"/>
</dbReference>
<sequence length="3788" mass="424932">MTGQGRRTRSGTLVRVDRSCEKMNVVKDNKDLACFYTTKHSWRGKYKRVFSVGTHGITTYNPATLEVTNQWPYGDICGIGPVGKGQGTEFNLTFRKGSGKKSETLKFSTEHRTELLTEALRFRTEFSEGKITGRRYNCYKHHWSDTRKPVCLEVTPGGIDQIDPNTNRVVCSYDYRNVEGFAEVSDYQGGFCILYGGFSRLHLFASEQREEIIRSAIEHAGNYIGIMLRLRKETLTFENFVTDRLGKYSSDESITSVAEFVVQKITPRHPEPVKRILALTETCLVERDPASYNIATIKPFGEVFSLICDVDNPQVFTVEFIRGQIRKFSSTERDSLLASLLDGVRASGNRDVCVKMASTQRGQRWGLLSMPVDEEVESLHLKFLAAPPNGNFADAVFRFNANISYSGVLHAVTQDGLFSENKEKLINNAILALLSQEAELPAINAELESHFQAIRRLVASKAGFQAFTQLPKFREKLGVKTVKALKRNNNSVTHAAIDMLCALMCPMHDDYDLRQEQLNKASLLSSKKFLENLLEKFITNVDQGTGALVISSLLDFLTFALCAPYSETTEGQQFDMLLEMAASNGRTLFKLFQHPSMAIVKGAGLVMKAIIEEGDKEIATKMQELALSEGALPRHLHTSLFTISSDQRMLTNRQLSRHLVGLWTAENPIAMNLLKRILPTGLLAYLDSPDPVPEKDVDRMHIRDNLKLAQDQLNRNRVPDWQRLAGKAAKEVEKFAKEKADIVLMHWRDKMGIAQKEQDRNNLNPNQKPVILRKRRQRIKIESNWELFYYRFQVDHARSNLIWNLKTREELRDALEGEMRAFGVDRELGNATVISWNHQEFEVKYECLSDEIKIGDYYLRLLLEEDENDESNAIKRSYEFFNELYHRFLLTPKVSMKCLCLQALSIVYGKCFEEIGPFTDTKYIVGMLDRCTDKLERDRIILFLNKLILNRKNVKEVMDSNGVRILVDLLTLAHLHTSRATVPLQTNVLEASPDMKRESEKEWYFGNADKERRGPFSFEEMQEFWSTGVLTAKTRCWAQGMDGWRPLQAIPQLKWCLLATGQAVMNESDLATLILNMLITMCSYYPSRDQDNAIIRPLPKIKRMITDNACLPHIVQLLLTFDPILVEKVANVLYLVMQDNPNLQRLYLTGIFFFIMMYTGSNVLPVARFLKYTHLKQAFKSEESKGPDIVQRSVLGTVLPEAMVCYLENYEAERFSEIFLGEFDTPEAIWSSEMRRMMIEKIAAHVADFSPRLQSNTRALYQYCPIPVISFPQLDNELFCNIYYLRHLCDTSRFPNWTIRDAVKLLRDTLEAWKREVEKKPPSMSVDDAYEVLNLPKGQGQHEESKIRKAYFRLAQKYHPDKNPEGRDMFEKVNKAYEFLCTKSARILDGPDPENIILILKTQSILFNQHKQELEPYKYAGYPMLIKTITMETEDGLLFSKTSPLLPAAAELAFHTVNCSALNAEELRRESGIEMLLEALSRCVAVLTASSKPDDMAVQVCGHICKCYSVAAQFEECREKIIELPNIIRDLCHILFYGKGLPKTAALAVQCISSFAVDFFLQTHLYHAGVLWHLLVHLFNYDYTLEESGVQASQDSNQQEVANSLAKLSLVALSRLGGYVQPPHNPEGINPVSETNGIDGTPPENPTIRKSLAAMLTPYISRRLGRGTPAEVLKLLNSNSENPYLIWNNLTRAELLEFLEGQQEGNIKRGENDESFGAEFVFTDHNKELIVGEIFVRVYNEQPSFPLEYPKAFAASLLDYVGSQAQYLHTLLAMSQSNKVESEQHAERLRFAEMALEALRNVIKNNPGSESECIGHFKLLFSLLRVHGAGKVQQLVLEVVNTVTSNQECVGNIAESLVLSNLLLLLHSLPSSRQMVLETLYALTSNTKIVKEAMAKGALIYLLDLFCNCTHPQVRTQTAELFSKMTSDKLVGPKVRLTLMRFLPGVFMDAMRDNAEAAVHIFEGTHENPELIWNDGSREKVSTTVREMMIEHFKQQKDNPDVNWKLPEDFTVAYGSGQGELEVGGVFLRIFIAQPGWVLRKPREFLVSLLETLTELLEKNNPHGEALETVTTAAVCLFSTQSQLADQVPPLGHLPRIIAALNHKNNAVPKSAIRLIHVLSDNELCVRSMASLETIGPLMTGMKVRADMAGLACEALNRMFQKEQTELVSQALRVELVPYLLRLLEGIGLETLDNPSATKAQIVKALKSMTRSLQFGEQVNEILARSSVWSAFKDQKHDLFISESQTAGYLTGPGVAGYLTAGTGTTHESIQRRSIMSKGDKEGFIVKFVESQGGKTEYAVKAYEAILELQSDKYLKSIEEDAVLQMDQKDKSLFVFSTFTSPAFLHCKKLGCRVVSPLVVLFCLQQQRCVPKAEEPLYNMCMADVTVSCTSLDKAARTEVMDLVQLMGGRVYLDLNVSVTHLIAGEVGSKKYLVAASLGKPILLPMWVKACWEKSQDSLFRYTDLPIEDYLCPVLRGCAVCVTGLSSTERKEVQRLCEQHGGNYTGQLKMNECTHLIVSEATGQKYECARKWNVYCVSLHWLFDSIEKGFCQDESRYTVERNTSKTTRQHTSTPTGSSKKEEGSSLLGLSHISVNASVAINDTALTNNTISHLEAPDPIDNLDFTVCPADDILDGCKLYLCGLPGKKLEKLRRLVNTAGGLRFNQPSEELTHVVMGELDQEVQNFISKVTHRPHVVTVPWLLDSFTKGSLLPESDYLHPDCLPPAAASVTVPSRRTLSSRPSLGPPAASPQTPMRADEDMLSQYMDDDPTIVDMPPPEPERRRSMSTMAEPEPWAPNQSRGRESDSQEASEAGLFVGKCFLLVGFGTEAETQLSLLVTEHGGRVLMGRTRVVADYAVVPLLGCSVESTVDEVVTDTWLAMCVEKEFVLPLSSNPLFTPVPVMDGRFPLKDCVLSVSQFTGAERESLVELAKHLGANVQDYFVRLANQKKGMLASTHLVLQSPEGTKYQAAKKWGLPAVTLRWIFESARSGRRAEEERFQVDLPLSPERDDESFVGGSQKPTMPPPPARSSPEIPLMGFQGGKAVTPLDLGRFKSKVFHSVLDEMKPKDNMSTPKQTQGSGRRNPLQKEPSLQLDTPSRFLSRDQLFRPTFNVQDALGALETPAGRSKPGEKVETPLTDVINRNLKVALANSSRGQVSDMQAVSASPQLTKTTEKEPPEKEVPPLTGVVICVGKKLSKMQSELNAIAASLGADFRWACDDTVTHYIYQGRVGDNTREYRGVKERGLHVVSQSWLQACAEEGRHVAESLYPFTYNPKMSLNLSQVPNCSQRSTPTRGTQLRNISGANDSKSEHNTTEEATNLTRVSDGSVNQDEMNDTAERSDISETLEMRQNLHRQLQEIMSATKLTTGRRTSVRLTRKGSGAADSRLDTPDGSRAGRSGSRRTLEALRVSREAAMDINTEPSQSEQIVWDDPTAREERAKLADNLQWPGSPSQYSETLAPPPPPRAETGPQFRDSMTDSELVEMAACDVIEQQMGQKVSTPPSRDREDDILTPKAPSIAFPLANPPVAPGPQQEPEEEQQPPRFQLSSLTPQERIDYSHLIEELGGVVLDKQSFDPSCSHIIVGTPLRNEKYLAAMAAGKWILHRSYLEACRSVGCFIQEDDYEWGSSSILDALPSINSQQRRLALAAMRWRKALHGCSEQGGAFSGWTVMLNIDQNRESGFRRLLQSGGAKVLPSPSPALYKEATHLFADFSRLKPGDFRVDVSEATADGVTCLKPEYIADYLMQEPTPHFEPYFLTDARPVETPDTPSRKRKAAADSSRLKKSRLN</sequence>
<feature type="compositionally biased region" description="Polar residues" evidence="15">
    <location>
        <begin position="3157"/>
        <end position="3167"/>
    </location>
</feature>
<dbReference type="CDD" id="cd17727">
    <property type="entry name" value="BRCT_TopBP1_rpt6"/>
    <property type="match status" value="1"/>
</dbReference>
<dbReference type="Pfam" id="PF12738">
    <property type="entry name" value="PTCB-BRCT"/>
    <property type="match status" value="2"/>
</dbReference>
<dbReference type="FunFam" id="3.40.50.10190:FF:000028">
    <property type="entry name" value="DNA topoisomerase 2-binding protein 1 isoform X1"/>
    <property type="match status" value="1"/>
</dbReference>
<dbReference type="GO" id="GO:0007032">
    <property type="term" value="P:endosome organization"/>
    <property type="evidence" value="ECO:0007669"/>
    <property type="project" value="InterPro"/>
</dbReference>
<dbReference type="EMBL" id="CADEAL010003945">
    <property type="protein sequence ID" value="CAB1447397.1"/>
    <property type="molecule type" value="Genomic_DNA"/>
</dbReference>
<dbReference type="Pfam" id="PF00226">
    <property type="entry name" value="DnaJ"/>
    <property type="match status" value="1"/>
</dbReference>
<dbReference type="Proteomes" id="UP001153269">
    <property type="component" value="Unassembled WGS sequence"/>
</dbReference>
<dbReference type="SMART" id="SM00292">
    <property type="entry name" value="BRCT"/>
    <property type="match status" value="8"/>
</dbReference>
<dbReference type="CDD" id="cd17728">
    <property type="entry name" value="BRCT_TopBP1_rpt8"/>
    <property type="match status" value="1"/>
</dbReference>
<feature type="compositionally biased region" description="Polar residues" evidence="15">
    <location>
        <begin position="3315"/>
        <end position="3331"/>
    </location>
</feature>
<keyword evidence="6" id="KW-0963">Cytoplasm</keyword>
<dbReference type="InterPro" id="IPR036420">
    <property type="entry name" value="BRCT_dom_sf"/>
</dbReference>
<keyword evidence="12" id="KW-0206">Cytoskeleton</keyword>
<proteinExistence type="inferred from homology"/>
<evidence type="ECO:0000256" key="1">
    <source>
        <dbReference type="ARBA" id="ARBA00004123"/>
    </source>
</evidence>
<dbReference type="CDD" id="cd17718">
    <property type="entry name" value="BRCT_TopBP1_rpt3"/>
    <property type="match status" value="1"/>
</dbReference>
<evidence type="ECO:0008006" key="20">
    <source>
        <dbReference type="Google" id="ProtNLM"/>
    </source>
</evidence>
<dbReference type="InterPro" id="IPR045802">
    <property type="entry name" value="GRV2/DNAJC13_N"/>
</dbReference>
<feature type="compositionally biased region" description="Low complexity" evidence="15">
    <location>
        <begin position="2732"/>
        <end position="2742"/>
    </location>
</feature>
<dbReference type="PANTHER" id="PTHR36983:SF2">
    <property type="entry name" value="DNAJ HOMOLOG SUBFAMILY C MEMBER 13"/>
    <property type="match status" value="1"/>
</dbReference>
<dbReference type="FunFam" id="3.40.50.10190:FF:000010">
    <property type="entry name" value="DNA topoisomerase II binding protein 1"/>
    <property type="match status" value="1"/>
</dbReference>
<dbReference type="InterPro" id="IPR016024">
    <property type="entry name" value="ARM-type_fold"/>
</dbReference>
<feature type="region of interest" description="Disordered" evidence="15">
    <location>
        <begin position="2732"/>
        <end position="2754"/>
    </location>
</feature>
<feature type="region of interest" description="Disordered" evidence="15">
    <location>
        <begin position="3758"/>
        <end position="3788"/>
    </location>
</feature>
<name>A0A9N7VDI9_PLEPL</name>
<organism evidence="18 19">
    <name type="scientific">Pleuronectes platessa</name>
    <name type="common">European plaice</name>
    <dbReference type="NCBI Taxonomy" id="8262"/>
    <lineage>
        <taxon>Eukaryota</taxon>
        <taxon>Metazoa</taxon>
        <taxon>Chordata</taxon>
        <taxon>Craniata</taxon>
        <taxon>Vertebrata</taxon>
        <taxon>Euteleostomi</taxon>
        <taxon>Actinopterygii</taxon>
        <taxon>Neopterygii</taxon>
        <taxon>Teleostei</taxon>
        <taxon>Neoteleostei</taxon>
        <taxon>Acanthomorphata</taxon>
        <taxon>Carangaria</taxon>
        <taxon>Pleuronectiformes</taxon>
        <taxon>Pleuronectoidei</taxon>
        <taxon>Pleuronectidae</taxon>
        <taxon>Pleuronectes</taxon>
    </lineage>
</organism>
<keyword evidence="13" id="KW-0539">Nucleus</keyword>
<evidence type="ECO:0000256" key="13">
    <source>
        <dbReference type="ARBA" id="ARBA00023242"/>
    </source>
</evidence>
<dbReference type="PROSITE" id="PS50172">
    <property type="entry name" value="BRCT"/>
    <property type="match status" value="8"/>
</dbReference>
<feature type="region of interest" description="Disordered" evidence="15">
    <location>
        <begin position="3157"/>
        <end position="3181"/>
    </location>
</feature>
<dbReference type="FunFam" id="3.40.50.10190:FF:000023">
    <property type="entry name" value="DNA topoisomerase II binding protein 1"/>
    <property type="match status" value="1"/>
</dbReference>
<dbReference type="FunFam" id="1.25.10.10:FF:000337">
    <property type="entry name" value="dnaJ homolog subfamily C member 13-like isoform X3"/>
    <property type="match status" value="1"/>
</dbReference>
<evidence type="ECO:0000256" key="4">
    <source>
        <dbReference type="ARBA" id="ARBA00004647"/>
    </source>
</evidence>
<dbReference type="SUPFAM" id="SSF52113">
    <property type="entry name" value="BRCT domain"/>
    <property type="match status" value="6"/>
</dbReference>
<feature type="domain" description="BRCT" evidence="17">
    <location>
        <begin position="2903"/>
        <end position="3000"/>
    </location>
</feature>
<feature type="region of interest" description="Disordered" evidence="15">
    <location>
        <begin position="3516"/>
        <end position="3543"/>
    </location>
</feature>
<keyword evidence="9" id="KW-0227">DNA damage</keyword>
<dbReference type="Pfam" id="PF14237">
    <property type="entry name" value="GYF_2"/>
    <property type="match status" value="1"/>
</dbReference>
<evidence type="ECO:0000256" key="10">
    <source>
        <dbReference type="ARBA" id="ARBA00023125"/>
    </source>
</evidence>
<dbReference type="Gene3D" id="1.10.287.110">
    <property type="entry name" value="DnaJ domain"/>
    <property type="match status" value="1"/>
</dbReference>
<feature type="region of interest" description="Disordered" evidence="15">
    <location>
        <begin position="3063"/>
        <end position="3098"/>
    </location>
</feature>
<keyword evidence="11" id="KW-0234">DNA repair</keyword>
<dbReference type="CDD" id="cd17731">
    <property type="entry name" value="BRCT_TopBP1_rpt2_like"/>
    <property type="match status" value="1"/>
</dbReference>
<feature type="domain" description="J" evidence="16">
    <location>
        <begin position="1328"/>
        <end position="1385"/>
    </location>
</feature>
<dbReference type="GO" id="GO:0005813">
    <property type="term" value="C:centrosome"/>
    <property type="evidence" value="ECO:0007669"/>
    <property type="project" value="UniProtKB-SubCell"/>
</dbReference>
<dbReference type="Gene3D" id="1.25.10.10">
    <property type="entry name" value="Leucine-rich Repeat Variant"/>
    <property type="match status" value="2"/>
</dbReference>
<feature type="compositionally biased region" description="Polar residues" evidence="15">
    <location>
        <begin position="2564"/>
        <end position="2577"/>
    </location>
</feature>
<keyword evidence="5" id="KW-0158">Chromosome</keyword>
<reference evidence="18" key="1">
    <citation type="submission" date="2020-03" db="EMBL/GenBank/DDBJ databases">
        <authorList>
            <person name="Weist P."/>
        </authorList>
    </citation>
    <scope>NUCLEOTIDE SEQUENCE</scope>
</reference>
<dbReference type="GO" id="GO:0010008">
    <property type="term" value="C:endosome membrane"/>
    <property type="evidence" value="ECO:0007669"/>
    <property type="project" value="TreeGrafter"/>
</dbReference>
<dbReference type="CDD" id="cd06257">
    <property type="entry name" value="DnaJ"/>
    <property type="match status" value="1"/>
</dbReference>
<dbReference type="GO" id="GO:2000641">
    <property type="term" value="P:regulation of early endosome to late endosome transport"/>
    <property type="evidence" value="ECO:0007669"/>
    <property type="project" value="InterPro"/>
</dbReference>
<dbReference type="GO" id="GO:0006281">
    <property type="term" value="P:DNA repair"/>
    <property type="evidence" value="ECO:0007669"/>
    <property type="project" value="UniProtKB-KW"/>
</dbReference>
<evidence type="ECO:0000256" key="15">
    <source>
        <dbReference type="SAM" id="MobiDB-lite"/>
    </source>
</evidence>
<feature type="region of interest" description="Disordered" evidence="15">
    <location>
        <begin position="2995"/>
        <end position="3039"/>
    </location>
</feature>
<dbReference type="InterPro" id="IPR025640">
    <property type="entry name" value="GYF_2"/>
</dbReference>
<feature type="region of interest" description="Disordered" evidence="15">
    <location>
        <begin position="2561"/>
        <end position="2584"/>
    </location>
</feature>
<dbReference type="CDD" id="cd18434">
    <property type="entry name" value="BRCT_TopBP1_rpt5"/>
    <property type="match status" value="1"/>
</dbReference>
<keyword evidence="19" id="KW-1185">Reference proteome</keyword>
<accession>A0A9N7VDI9</accession>
<feature type="compositionally biased region" description="Polar residues" evidence="15">
    <location>
        <begin position="3069"/>
        <end position="3080"/>
    </location>
</feature>
<dbReference type="InterPro" id="IPR049936">
    <property type="entry name" value="TopBP1_BRCT_8"/>
</dbReference>
<dbReference type="Pfam" id="PF21298">
    <property type="entry name" value="TopBP1_BRCT0"/>
    <property type="match status" value="1"/>
</dbReference>
<dbReference type="Gene3D" id="3.40.50.10190">
    <property type="entry name" value="BRCT domain"/>
    <property type="match status" value="9"/>
</dbReference>
<dbReference type="Pfam" id="PF19432">
    <property type="entry name" value="RME-8_N"/>
    <property type="match status" value="2"/>
</dbReference>
<dbReference type="FunFam" id="3.40.50.10190:FF:000021">
    <property type="entry name" value="DNA topoisomerase II binding protein 1"/>
    <property type="match status" value="1"/>
</dbReference>
<comment type="subcellular location">
    <subcellularLocation>
        <location evidence="2">Chromosome</location>
    </subcellularLocation>
    <subcellularLocation>
        <location evidence="3">Cytoplasm</location>
        <location evidence="3">Cytoskeleton</location>
        <location evidence="3">Microtubule organizing center</location>
        <location evidence="3">Centrosome</location>
    </subcellularLocation>
    <subcellularLocation>
        <location evidence="4">Cytoplasm</location>
        <location evidence="4">Cytoskeleton</location>
        <location evidence="4">Spindle pole</location>
    </subcellularLocation>
    <subcellularLocation>
        <location evidence="1">Nucleus</location>
    </subcellularLocation>
</comment>
<dbReference type="FunFam" id="1.10.287.110:FF:000007">
    <property type="entry name" value="DnaJ (Hsp40) homolog, subfamily C, member 13"/>
    <property type="match status" value="1"/>
</dbReference>
<dbReference type="GO" id="GO:0003677">
    <property type="term" value="F:DNA binding"/>
    <property type="evidence" value="ECO:0007669"/>
    <property type="project" value="UniProtKB-KW"/>
</dbReference>
<dbReference type="CDD" id="cd17737">
    <property type="entry name" value="BRCT_TopBP1_rpt1"/>
    <property type="match status" value="1"/>
</dbReference>
<evidence type="ECO:0000256" key="11">
    <source>
        <dbReference type="ARBA" id="ARBA00023204"/>
    </source>
</evidence>
<dbReference type="InterPro" id="IPR001623">
    <property type="entry name" value="DnaJ_domain"/>
</dbReference>
<feature type="region of interest" description="Disordered" evidence="15">
    <location>
        <begin position="3362"/>
        <end position="3402"/>
    </location>
</feature>
<feature type="region of interest" description="Disordered" evidence="15">
    <location>
        <begin position="3444"/>
        <end position="3473"/>
    </location>
</feature>
<evidence type="ECO:0000256" key="7">
    <source>
        <dbReference type="ARBA" id="ARBA00022553"/>
    </source>
</evidence>
<keyword evidence="8" id="KW-0677">Repeat</keyword>
<dbReference type="InterPro" id="IPR036869">
    <property type="entry name" value="J_dom_sf"/>
</dbReference>
<evidence type="ECO:0000256" key="3">
    <source>
        <dbReference type="ARBA" id="ARBA00004300"/>
    </source>
</evidence>
<dbReference type="SUPFAM" id="SSF48371">
    <property type="entry name" value="ARM repeat"/>
    <property type="match status" value="3"/>
</dbReference>
<feature type="domain" description="BRCT" evidence="17">
    <location>
        <begin position="2397"/>
        <end position="2456"/>
    </location>
</feature>
<dbReference type="GO" id="GO:0000922">
    <property type="term" value="C:spindle pole"/>
    <property type="evidence" value="ECO:0007669"/>
    <property type="project" value="UniProtKB-SubCell"/>
</dbReference>
<evidence type="ECO:0000313" key="19">
    <source>
        <dbReference type="Proteomes" id="UP001153269"/>
    </source>
</evidence>
<dbReference type="CDD" id="cd17738">
    <property type="entry name" value="BRCT_TopBP1_rpt7"/>
    <property type="match status" value="1"/>
</dbReference>
<evidence type="ECO:0000256" key="5">
    <source>
        <dbReference type="ARBA" id="ARBA00022454"/>
    </source>
</evidence>
<dbReference type="FunFam" id="1.25.10.10:FF:000072">
    <property type="entry name" value="dnaJ homolog subfamily C member 13 isoform X2"/>
    <property type="match status" value="1"/>
</dbReference>
<evidence type="ECO:0000259" key="16">
    <source>
        <dbReference type="PROSITE" id="PS50076"/>
    </source>
</evidence>
<dbReference type="SMART" id="SM00271">
    <property type="entry name" value="DnaJ"/>
    <property type="match status" value="1"/>
</dbReference>
<evidence type="ECO:0000256" key="9">
    <source>
        <dbReference type="ARBA" id="ARBA00022763"/>
    </source>
</evidence>
<feature type="domain" description="BRCT" evidence="17">
    <location>
        <begin position="2628"/>
        <end position="2718"/>
    </location>
</feature>
<feature type="compositionally biased region" description="Polar residues" evidence="15">
    <location>
        <begin position="3284"/>
        <end position="3306"/>
    </location>
</feature>
<dbReference type="InterPro" id="IPR011989">
    <property type="entry name" value="ARM-like"/>
</dbReference>
<dbReference type="InterPro" id="IPR035445">
    <property type="entry name" value="GYF-like_dom_sf"/>
</dbReference>
<dbReference type="GO" id="GO:0005634">
    <property type="term" value="C:nucleus"/>
    <property type="evidence" value="ECO:0007669"/>
    <property type="project" value="UniProtKB-SubCell"/>
</dbReference>
<dbReference type="CDD" id="cd17749">
    <property type="entry name" value="BRCT_TopBP1_rpt4"/>
    <property type="match status" value="1"/>
</dbReference>
<dbReference type="FunFam" id="3.40.50.10190:FF:000018">
    <property type="entry name" value="DNA topoisomerase 2-binding protein 1"/>
    <property type="match status" value="1"/>
</dbReference>
<evidence type="ECO:0000256" key="14">
    <source>
        <dbReference type="ARBA" id="ARBA00061360"/>
    </source>
</evidence>
<feature type="region of interest" description="Disordered" evidence="15">
    <location>
        <begin position="2766"/>
        <end position="2808"/>
    </location>
</feature>
<dbReference type="InterPro" id="IPR044737">
    <property type="entry name" value="TopBP1_BRCT_1"/>
</dbReference>
<dbReference type="SUPFAM" id="SSF46565">
    <property type="entry name" value="Chaperone J-domain"/>
    <property type="match status" value="1"/>
</dbReference>
<comment type="caution">
    <text evidence="18">The sequence shown here is derived from an EMBL/GenBank/DDBJ whole genome shotgun (WGS) entry which is preliminary data.</text>
</comment>
<feature type="domain" description="BRCT" evidence="17">
    <location>
        <begin position="2810"/>
        <end position="2895"/>
    </location>
</feature>
<feature type="domain" description="BRCT" evidence="17">
    <location>
        <begin position="3660"/>
        <end position="3757"/>
    </location>
</feature>
<dbReference type="InterPro" id="IPR001357">
    <property type="entry name" value="BRCT_dom"/>
</dbReference>
<evidence type="ECO:0000259" key="17">
    <source>
        <dbReference type="PROSITE" id="PS50172"/>
    </source>
</evidence>
<dbReference type="GO" id="GO:0005694">
    <property type="term" value="C:chromosome"/>
    <property type="evidence" value="ECO:0007669"/>
    <property type="project" value="UniProtKB-SubCell"/>
</dbReference>
<keyword evidence="7" id="KW-0597">Phosphoprotein</keyword>
<gene>
    <name evidence="18" type="ORF">PLEPLA_LOCUS35089</name>
</gene>
<feature type="region of interest" description="Disordered" evidence="15">
    <location>
        <begin position="1622"/>
        <end position="1647"/>
    </location>
</feature>
<evidence type="ECO:0000256" key="2">
    <source>
        <dbReference type="ARBA" id="ARBA00004286"/>
    </source>
</evidence>
<evidence type="ECO:0000256" key="8">
    <source>
        <dbReference type="ARBA" id="ARBA00022737"/>
    </source>
</evidence>
<dbReference type="PROSITE" id="PS50076">
    <property type="entry name" value="DNAJ_2"/>
    <property type="match status" value="1"/>
</dbReference>
<feature type="domain" description="BRCT" evidence="17">
    <location>
        <begin position="3179"/>
        <end position="3270"/>
    </location>
</feature>
<dbReference type="InterPro" id="IPR059215">
    <property type="entry name" value="BRCT2_TopBP1-like"/>
</dbReference>
<comment type="similarity">
    <text evidence="14">Belongs to the TOPBP1 family.</text>
</comment>
<feature type="compositionally biased region" description="Basic and acidic residues" evidence="15">
    <location>
        <begin position="3171"/>
        <end position="3181"/>
    </location>
</feature>
<dbReference type="InterPro" id="IPR044978">
    <property type="entry name" value="GRV2/DNAJC13"/>
</dbReference>
<dbReference type="FunFam" id="3.40.50.10190:FF:000029">
    <property type="entry name" value="DNA topoisomerase II binding protein 1"/>
    <property type="match status" value="1"/>
</dbReference>
<evidence type="ECO:0000313" key="18">
    <source>
        <dbReference type="EMBL" id="CAB1447397.1"/>
    </source>
</evidence>
<dbReference type="GO" id="GO:0006898">
    <property type="term" value="P:receptor-mediated endocytosis"/>
    <property type="evidence" value="ECO:0007669"/>
    <property type="project" value="TreeGrafter"/>
</dbReference>